<feature type="domain" description="Gfo/Idh/MocA-like oxidoreductase C-terminal" evidence="2">
    <location>
        <begin position="1"/>
        <end position="171"/>
    </location>
</feature>
<organism evidence="3 4">
    <name type="scientific">Candidatus Avipropionibacterium avicola</name>
    <dbReference type="NCBI Taxonomy" id="2840701"/>
    <lineage>
        <taxon>Bacteria</taxon>
        <taxon>Bacillati</taxon>
        <taxon>Actinomycetota</taxon>
        <taxon>Actinomycetes</taxon>
        <taxon>Propionibacteriales</taxon>
        <taxon>Propionibacteriaceae</taxon>
        <taxon>Propionibacteriaceae incertae sedis</taxon>
        <taxon>Candidatus Avipropionibacterium</taxon>
    </lineage>
</organism>
<dbReference type="InterPro" id="IPR052515">
    <property type="entry name" value="Gfo/Idh/MocA_Oxidoreductase"/>
</dbReference>
<dbReference type="Gene3D" id="3.30.360.10">
    <property type="entry name" value="Dihydrodipicolinate Reductase, domain 2"/>
    <property type="match status" value="1"/>
</dbReference>
<dbReference type="InterPro" id="IPR004104">
    <property type="entry name" value="Gfo/Idh/MocA-like_OxRdtase_C"/>
</dbReference>
<sequence length="172" mass="18749">HVIDLAWYLMGSPKVASISANTYEHLGNRANVTTFPRYTVADYDPSKNDVEDMANAMIRFDNGASILVDVSFSLHAPKDEIAVAVHGTKGGADLEPSLQIATEQHGSMVNVVPQLRSSTFELENAFVNETANFVDTCLGQAESIAPAWQGVEVMKILEGIYTSAAERREITF</sequence>
<dbReference type="PANTHER" id="PTHR43249:SF1">
    <property type="entry name" value="D-GLUCOSIDE 3-DEHYDROGENASE"/>
    <property type="match status" value="1"/>
</dbReference>
<dbReference type="PANTHER" id="PTHR43249">
    <property type="entry name" value="UDP-N-ACETYL-2-AMINO-2-DEOXY-D-GLUCURONATE OXIDASE"/>
    <property type="match status" value="1"/>
</dbReference>
<evidence type="ECO:0000313" key="3">
    <source>
        <dbReference type="EMBL" id="HIT76517.1"/>
    </source>
</evidence>
<dbReference type="EMBL" id="DVLP01000384">
    <property type="protein sequence ID" value="HIT76517.1"/>
    <property type="molecule type" value="Genomic_DNA"/>
</dbReference>
<feature type="non-terminal residue" evidence="3">
    <location>
        <position position="1"/>
    </location>
</feature>
<name>A0A9D1KP62_9ACTN</name>
<reference evidence="3" key="2">
    <citation type="journal article" date="2021" name="PeerJ">
        <title>Extensive microbial diversity within the chicken gut microbiome revealed by metagenomics and culture.</title>
        <authorList>
            <person name="Gilroy R."/>
            <person name="Ravi A."/>
            <person name="Getino M."/>
            <person name="Pursley I."/>
            <person name="Horton D.L."/>
            <person name="Alikhan N.F."/>
            <person name="Baker D."/>
            <person name="Gharbi K."/>
            <person name="Hall N."/>
            <person name="Watson M."/>
            <person name="Adriaenssens E.M."/>
            <person name="Foster-Nyarko E."/>
            <person name="Jarju S."/>
            <person name="Secka A."/>
            <person name="Antonio M."/>
            <person name="Oren A."/>
            <person name="Chaudhuri R.R."/>
            <person name="La Ragione R."/>
            <person name="Hildebrand F."/>
            <person name="Pallen M.J."/>
        </authorList>
    </citation>
    <scope>NUCLEOTIDE SEQUENCE</scope>
    <source>
        <strain evidence="3">ChiGjej1B1-24693</strain>
    </source>
</reference>
<evidence type="ECO:0000256" key="1">
    <source>
        <dbReference type="ARBA" id="ARBA00010928"/>
    </source>
</evidence>
<evidence type="ECO:0000259" key="2">
    <source>
        <dbReference type="Pfam" id="PF02894"/>
    </source>
</evidence>
<reference evidence="3" key="1">
    <citation type="submission" date="2020-10" db="EMBL/GenBank/DDBJ databases">
        <authorList>
            <person name="Gilroy R."/>
        </authorList>
    </citation>
    <scope>NUCLEOTIDE SEQUENCE</scope>
    <source>
        <strain evidence="3">ChiGjej1B1-24693</strain>
    </source>
</reference>
<proteinExistence type="inferred from homology"/>
<dbReference type="SUPFAM" id="SSF55347">
    <property type="entry name" value="Glyceraldehyde-3-phosphate dehydrogenase-like, C-terminal domain"/>
    <property type="match status" value="1"/>
</dbReference>
<comment type="caution">
    <text evidence="3">The sequence shown here is derived from an EMBL/GenBank/DDBJ whole genome shotgun (WGS) entry which is preliminary data.</text>
</comment>
<accession>A0A9D1KP62</accession>
<evidence type="ECO:0000313" key="4">
    <source>
        <dbReference type="Proteomes" id="UP000886842"/>
    </source>
</evidence>
<comment type="similarity">
    <text evidence="1">Belongs to the Gfo/Idh/MocA family.</text>
</comment>
<dbReference type="Pfam" id="PF02894">
    <property type="entry name" value="GFO_IDH_MocA_C"/>
    <property type="match status" value="1"/>
</dbReference>
<gene>
    <name evidence="3" type="ORF">IAA98_13110</name>
</gene>
<protein>
    <submittedName>
        <fullName evidence="3">Gfo/Idh/MocA family oxidoreductase</fullName>
    </submittedName>
</protein>
<dbReference type="Proteomes" id="UP000886842">
    <property type="component" value="Unassembled WGS sequence"/>
</dbReference>
<dbReference type="AlphaFoldDB" id="A0A9D1KP62"/>